<evidence type="ECO:0000313" key="8">
    <source>
        <dbReference type="EMBL" id="KAG5179440.1"/>
    </source>
</evidence>
<dbReference type="InterPro" id="IPR016024">
    <property type="entry name" value="ARM-type_fold"/>
</dbReference>
<comment type="subcellular location">
    <subcellularLocation>
        <location evidence="1">Cytoplasm</location>
    </subcellularLocation>
</comment>
<organism evidence="8 9">
    <name type="scientific">Tribonema minus</name>
    <dbReference type="NCBI Taxonomy" id="303371"/>
    <lineage>
        <taxon>Eukaryota</taxon>
        <taxon>Sar</taxon>
        <taxon>Stramenopiles</taxon>
        <taxon>Ochrophyta</taxon>
        <taxon>PX clade</taxon>
        <taxon>Xanthophyceae</taxon>
        <taxon>Tribonematales</taxon>
        <taxon>Tribonemataceae</taxon>
        <taxon>Tribonema</taxon>
    </lineage>
</organism>
<dbReference type="PANTHER" id="PTHR23346">
    <property type="entry name" value="TRANSLATIONAL ACTIVATOR GCN1-RELATED"/>
    <property type="match status" value="1"/>
</dbReference>
<dbReference type="EMBL" id="JAFCMP010000468">
    <property type="protein sequence ID" value="KAG5179440.1"/>
    <property type="molecule type" value="Genomic_DNA"/>
</dbReference>
<evidence type="ECO:0000256" key="1">
    <source>
        <dbReference type="ARBA" id="ARBA00004496"/>
    </source>
</evidence>
<protein>
    <submittedName>
        <fullName evidence="8">Proteasome stabiliser-domain-containing protein</fullName>
    </submittedName>
</protein>
<feature type="region of interest" description="Disordered" evidence="5">
    <location>
        <begin position="1529"/>
        <end position="1564"/>
    </location>
</feature>
<evidence type="ECO:0000259" key="7">
    <source>
        <dbReference type="Pfam" id="PF24492"/>
    </source>
</evidence>
<dbReference type="GO" id="GO:0000502">
    <property type="term" value="C:proteasome complex"/>
    <property type="evidence" value="ECO:0007669"/>
    <property type="project" value="UniProtKB-KW"/>
</dbReference>
<gene>
    <name evidence="8" type="ORF">JKP88DRAFT_349963</name>
</gene>
<dbReference type="Proteomes" id="UP000664859">
    <property type="component" value="Unassembled WGS sequence"/>
</dbReference>
<dbReference type="GO" id="GO:0043248">
    <property type="term" value="P:proteasome assembly"/>
    <property type="evidence" value="ECO:0007669"/>
    <property type="project" value="InterPro"/>
</dbReference>
<dbReference type="SUPFAM" id="SSF48371">
    <property type="entry name" value="ARM repeat"/>
    <property type="match status" value="1"/>
</dbReference>
<evidence type="ECO:0000259" key="6">
    <source>
        <dbReference type="Pfam" id="PF13001"/>
    </source>
</evidence>
<keyword evidence="3" id="KW-0677">Repeat</keyword>
<evidence type="ECO:0000256" key="3">
    <source>
        <dbReference type="ARBA" id="ARBA00022737"/>
    </source>
</evidence>
<dbReference type="Pfam" id="PF24492">
    <property type="entry name" value="HEAT_ECM29"/>
    <property type="match status" value="1"/>
</dbReference>
<feature type="compositionally biased region" description="Gly residues" evidence="5">
    <location>
        <begin position="1550"/>
        <end position="1561"/>
    </location>
</feature>
<dbReference type="InterPro" id="IPR011989">
    <property type="entry name" value="ARM-like"/>
</dbReference>
<evidence type="ECO:0000256" key="5">
    <source>
        <dbReference type="SAM" id="MobiDB-lite"/>
    </source>
</evidence>
<dbReference type="OrthoDB" id="16066at2759"/>
<dbReference type="GO" id="GO:0005737">
    <property type="term" value="C:cytoplasm"/>
    <property type="evidence" value="ECO:0007669"/>
    <property type="project" value="UniProtKB-SubCell"/>
</dbReference>
<dbReference type="PANTHER" id="PTHR23346:SF19">
    <property type="entry name" value="PROTEASOME ADAPTER AND SCAFFOLD PROTEIN ECM29"/>
    <property type="match status" value="1"/>
</dbReference>
<feature type="domain" description="Proteasome component Ecm29 N-terminal" evidence="6">
    <location>
        <begin position="11"/>
        <end position="565"/>
    </location>
</feature>
<evidence type="ECO:0000313" key="9">
    <source>
        <dbReference type="Proteomes" id="UP000664859"/>
    </source>
</evidence>
<proteinExistence type="predicted"/>
<feature type="compositionally biased region" description="Low complexity" evidence="5">
    <location>
        <begin position="1538"/>
        <end position="1549"/>
    </location>
</feature>
<dbReference type="InterPro" id="IPR024372">
    <property type="entry name" value="Ecm29_N"/>
</dbReference>
<dbReference type="GO" id="GO:0060090">
    <property type="term" value="F:molecular adaptor activity"/>
    <property type="evidence" value="ECO:0007669"/>
    <property type="project" value="InterPro"/>
</dbReference>
<reference evidence="8" key="1">
    <citation type="submission" date="2021-02" db="EMBL/GenBank/DDBJ databases">
        <title>First Annotated Genome of the Yellow-green Alga Tribonema minus.</title>
        <authorList>
            <person name="Mahan K.M."/>
        </authorList>
    </citation>
    <scope>NUCLEOTIDE SEQUENCE</scope>
    <source>
        <strain evidence="8">UTEX B ZZ1240</strain>
    </source>
</reference>
<dbReference type="GO" id="GO:0005634">
    <property type="term" value="C:nucleus"/>
    <property type="evidence" value="ECO:0007669"/>
    <property type="project" value="TreeGrafter"/>
</dbReference>
<dbReference type="InterPro" id="IPR055443">
    <property type="entry name" value="HEAT_ECM29"/>
</dbReference>
<keyword evidence="4 8" id="KW-0647">Proteasome</keyword>
<keyword evidence="9" id="KW-1185">Reference proteome</keyword>
<evidence type="ECO:0000256" key="4">
    <source>
        <dbReference type="ARBA" id="ARBA00022942"/>
    </source>
</evidence>
<name>A0A836CAR0_9STRA</name>
<feature type="compositionally biased region" description="Acidic residues" evidence="5">
    <location>
        <begin position="2089"/>
        <end position="2103"/>
    </location>
</feature>
<dbReference type="Gene3D" id="1.25.10.10">
    <property type="entry name" value="Leucine-rich Repeat Variant"/>
    <property type="match status" value="1"/>
</dbReference>
<keyword evidence="2" id="KW-0963">Cytoplasm</keyword>
<evidence type="ECO:0000256" key="2">
    <source>
        <dbReference type="ARBA" id="ARBA00022490"/>
    </source>
</evidence>
<sequence length="2942" mass="294074">MAAPDKDVEALERILFRLVQTPDDKLAGVLEKLLPKLVAKLDTSTPPVRLKVIEVLNHISRRVKHEPGIRLPCGELLAACETGGGGAAGFASNFAMVFLNMALPRCAPAEKQAVAVGLMHGLSRHARWSAPHTARLQLLATVLEHVPLRTSAAPAPAAAAAAAAAAASTAEPPLQPPIAPLAPADAAEVADWLLDIALYRGGPSTDAAAAAAAHGLSARAVQRLNPRGDLAGAALTALKLAALRALRSDLLPPALALAPAAAAACDHHHEVVARAEAALSAIASADRDGALAASAPAAAALLGLVLGGAERAPAPAPVAVRALAWLAAECAEGAARCAPQALRVVEACLLSDGGGGATDATNAARLHAAAARLAAFLAARCAEAELAAAAPVLLRAAHAVLSVDAVPPGAAAAAAAAAPHGSGVAPAAAGTALALEAQRSAALEQCYDVIASLAARRPTVVVGDTALLRRLFADLSARNPELRVKIAAALGALRGAYKAAAAAAAGDGSGVAGEGAAAPAALLLSGELWELLWHAARARERARLCAVEWACDLHPFACAPARHLCAALSDDAVTAVRQAALRGLKPPARAPGAPVDGDAASAWPAFSDSVGCALSDSAHPGSGPFGVGELTPVALAHALEFAVACLRHGGSGGGGAPFELALRVLVGRLELALAAAPSATDPLRAHAPTARLHRAAAQCLAALLAGAQDGGGGGGAEAAAAPRWAIALRETFAPRAPWLLHWLAHESSADVRESFAEVAGLCAPHMAPQDQLVPLLRGLALKAGAAADARDGGSAAASLSNRQVGERRRRRSSWSADAHAPTLLLPIPPPPIRALRTRPKNVSVTETSAHARCALFAIIRARSQPQTAASPPPPRRTAAGAHGAVCAIGAVLAALAARAPAAWAALAADSLAQCASAAARLVGHPVTLLHLAACAALGRAGAAAPLPLPLPLPGGPRRGGGSADALLPLAAAFDRLRAACAVDAQTQDAGARAAGAADALGLACLGLGLDIGGGGGVRPDAAEASRLRAAALDALLALARVQRHEDLQFAAGAAAARIARSGPLLLNADAAAALNASGAAIGLAPMPFSLRAADGAAAGRGGADSGGGGGAISAADALDVVVRREAALLLDNSPHVAGAAAVYLLCLVRICGNGGGGGGSALSAHLPALQGAFLKQLAARSEFVQEVAGRGLAAVYAAAADGREKEVLVEAMVEHLGGGRKKSIAMPGIQVGMDVAGTPTSTSTSTAGGGVDAGGAMGAYCEMCAIACDVGQPQLVYAFLASAGAHPAWTVGRGALAGDEGGTGGGGGGAALDLGPHIDRLIPRLYRYRFDAGAKTRSAMERLWKAAVAGAAARAAAAAGGSDGAAAAVTEQSLVTSHFEAILQELLRAAGDRSRFCVGAARAGGGGAAADSAAELDAAAAAVAAEQLSRAARRLLYTPPLHTDRWRDRQSACLALADALEWRDRQSACLALADALAGRTWAQLGPHLGALWGAAARAMDDLRESVAVAAADFARTLANVTVRLCSPSGGGGEGAGGADAPQGPAVAGQGDAGEGFDGAGGEAEAARDVQRAVASLAETLQQEGGDGVAAAEALRERSAALAAAAAGGARGLGGAPAATAAAAAAAATAQSREDAAAAVGVLLPWLLDVRRRRGVVAQDAAARACAPRLVAVCPPLAAAASAAAAAAAGLSLKCAAVAGLSLKTLQRVVAVADARALRPHLARLICTLVEGLSALEPQALQYMQFHAERQLGISADRMERLRLSAARSGPLQAALDRCCQHLDTPSALELMPRLMGLLRGGVGLATRSAAACVVTSLCADAPRAAAACARPLLQTLSNAALSERSAAVRASYTSALAAVARLAPAPLVAPLARRLCRLFAASNEDLEGGQRAAAAALLRELAARAPEAMGGRGSEGEWRRSGWAAALPLAYVARHDADAAVAAAFATVWDEGLTQLQLGAAGGGGGGGGGAAAASVRGEAGACALLLAPIAAEIVGALGGTSRGGRLRAAAAAAALAAALGARLGEDAAGAEVLGALLRAVPGRAWERKEALLEAVVKVAVECRGGMELSMRGAEGASTAAAAAAANDDGADGVDGEDAELESDAPGAVNNGVADAPAEAGGGSGAATSGTEDMDVDAGAQATAAADAEDGADGGSAAAAYEDKLGDLAAEAEPMDVDDAAGAAAALRSGAQQAAAPAPPRIAYGEVVGLLVRQLGRQSKLVRRAAASSVAALAPAFPECDTFAAAAPTLLRAALLPPLLPTAAAAAPLTGAAAAAPTNAAAAAAPAAASPAEDPVMQARAVEALTAAWPRGAGGGAAATRAAHSGALLSAAAAALPTRVWSVRVQLLRLIKTILEAGFGAATADAAAAASCGRALPAVAPAVASAGGIGDLKYSAVRVAAAEAALALASVSPAGPGGLSLVPFKEALQDVARVAAADGDASVASLGAKAQQALVCTEEAVAKSTLQARAIERELEAVSAAPPAKCAAAAAAPTAQATALASWDLLTHILSYKEFDDWFFTAPVSRLVRAAYTVAVIGRAADNSESWSGVTWVCRTRLAQALHTPARLDAALLSSGDSDSDFARAVRWGNCDTSAASYAAGASSSAPLVRRFAALGARVNGHALRGAARACDAALLETLHALVRARQRGVTRDTWCVVGVTLAERGDGGGALTWLSRQMRPAARWPRRYSLALCQRAAARRHLQTLRFLLATGQALFGPLEDPPPTRATPFGDAALDLVEAAVWGGDVGTVQWVLENAPCAALSERAVEIAAYRGHLPLLMWLRGKRCPCNEGAICAKVAGRDGTPCTQRILQWMRGCGWGEWSVAAATAMLRAALSLRHSRGAVRFGLAEYLLREGAQWSTTLHDLEVHEVLSSRSPAEAVVWAFEHGCPWGEWGSQQCLMLGGLWRSAGAAARGRLQGCSDMWKLWHASPRKRFNRGLYP</sequence>
<feature type="domain" description="Proteasome adapter and scaffold protein ECM29 HEAT-repeat" evidence="7">
    <location>
        <begin position="1717"/>
        <end position="1878"/>
    </location>
</feature>
<feature type="region of interest" description="Disordered" evidence="5">
    <location>
        <begin position="2088"/>
        <end position="2133"/>
    </location>
</feature>
<comment type="caution">
    <text evidence="8">The sequence shown here is derived from an EMBL/GenBank/DDBJ whole genome shotgun (WGS) entry which is preliminary data.</text>
</comment>
<dbReference type="Pfam" id="PF13001">
    <property type="entry name" value="ECM29_N"/>
    <property type="match status" value="1"/>
</dbReference>
<accession>A0A836CAR0</accession>
<dbReference type="GO" id="GO:0036503">
    <property type="term" value="P:ERAD pathway"/>
    <property type="evidence" value="ECO:0007669"/>
    <property type="project" value="TreeGrafter"/>
</dbReference>
<feature type="region of interest" description="Disordered" evidence="5">
    <location>
        <begin position="791"/>
        <end position="816"/>
    </location>
</feature>